<comment type="similarity">
    <text evidence="2 3">Belongs to the LOG family.</text>
</comment>
<sequence length="193" mass="21266">MKSICVFCASSLGNDPIYSETAFELGKFLAENQIALIYGGAQVGLMGKVAAGTLSQNGKAIGIIPEFLKTKEIAHASLTELITVKTMHERKALMHDKSDAFIALPGGFGTMEELFEILTWAQLSLHQKPIGILNVNGFYDPLIQLVETMISSGLLKQEYKGMLLISDSIEDLISQMNLYEVPFVTKWNELNIH</sequence>
<evidence type="ECO:0000256" key="3">
    <source>
        <dbReference type="RuleBase" id="RU363015"/>
    </source>
</evidence>
<dbReference type="PANTHER" id="PTHR31223:SF70">
    <property type="entry name" value="LOG FAMILY PROTEIN YJL055W"/>
    <property type="match status" value="1"/>
</dbReference>
<comment type="catalytic activity">
    <reaction evidence="1">
        <text>AMP + H2O = D-ribose 5-phosphate + adenine</text>
        <dbReference type="Rhea" id="RHEA:20129"/>
        <dbReference type="ChEBI" id="CHEBI:15377"/>
        <dbReference type="ChEBI" id="CHEBI:16708"/>
        <dbReference type="ChEBI" id="CHEBI:78346"/>
        <dbReference type="ChEBI" id="CHEBI:456215"/>
        <dbReference type="EC" id="3.2.2.4"/>
    </reaction>
</comment>
<gene>
    <name evidence="4" type="ORF">SAMN06296427_10425</name>
</gene>
<dbReference type="GO" id="GO:0005829">
    <property type="term" value="C:cytosol"/>
    <property type="evidence" value="ECO:0007669"/>
    <property type="project" value="TreeGrafter"/>
</dbReference>
<dbReference type="EMBL" id="FWXS01000004">
    <property type="protein sequence ID" value="SMC57061.1"/>
    <property type="molecule type" value="Genomic_DNA"/>
</dbReference>
<reference evidence="4 5" key="1">
    <citation type="submission" date="2017-04" db="EMBL/GenBank/DDBJ databases">
        <authorList>
            <person name="Afonso C.L."/>
            <person name="Miller P.J."/>
            <person name="Scott M.A."/>
            <person name="Spackman E."/>
            <person name="Goraichik I."/>
            <person name="Dimitrov K.M."/>
            <person name="Suarez D.L."/>
            <person name="Swayne D.E."/>
        </authorList>
    </citation>
    <scope>NUCLEOTIDE SEQUENCE [LARGE SCALE GENOMIC DNA]</scope>
    <source>
        <strain evidence="4 5">CGMCC 1.12708</strain>
    </source>
</reference>
<evidence type="ECO:0000256" key="1">
    <source>
        <dbReference type="ARBA" id="ARBA00000274"/>
    </source>
</evidence>
<organism evidence="4 5">
    <name type="scientific">Moheibacter sediminis</name>
    <dbReference type="NCBI Taxonomy" id="1434700"/>
    <lineage>
        <taxon>Bacteria</taxon>
        <taxon>Pseudomonadati</taxon>
        <taxon>Bacteroidota</taxon>
        <taxon>Flavobacteriia</taxon>
        <taxon>Flavobacteriales</taxon>
        <taxon>Weeksellaceae</taxon>
        <taxon>Moheibacter</taxon>
    </lineage>
</organism>
<dbReference type="PANTHER" id="PTHR31223">
    <property type="entry name" value="LOG FAMILY PROTEIN YJL055W"/>
    <property type="match status" value="1"/>
</dbReference>
<accession>A0A1W2A9G9</accession>
<keyword evidence="3" id="KW-0203">Cytokinin biosynthesis</keyword>
<dbReference type="GO" id="GO:0009691">
    <property type="term" value="P:cytokinin biosynthetic process"/>
    <property type="evidence" value="ECO:0007669"/>
    <property type="project" value="UniProtKB-UniRule"/>
</dbReference>
<evidence type="ECO:0000256" key="2">
    <source>
        <dbReference type="ARBA" id="ARBA00006763"/>
    </source>
</evidence>
<evidence type="ECO:0000313" key="4">
    <source>
        <dbReference type="EMBL" id="SMC57061.1"/>
    </source>
</evidence>
<dbReference type="InterPro" id="IPR031100">
    <property type="entry name" value="LOG_fam"/>
</dbReference>
<dbReference type="Proteomes" id="UP000192393">
    <property type="component" value="Unassembled WGS sequence"/>
</dbReference>
<dbReference type="OrthoDB" id="9801098at2"/>
<dbReference type="AlphaFoldDB" id="A0A1W2A9G9"/>
<proteinExistence type="inferred from homology"/>
<dbReference type="EC" id="3.2.2.n1" evidence="3"/>
<protein>
    <recommendedName>
        <fullName evidence="3">Cytokinin riboside 5'-monophosphate phosphoribohydrolase</fullName>
        <ecNumber evidence="3">3.2.2.n1</ecNumber>
    </recommendedName>
</protein>
<dbReference type="RefSeq" id="WP_084016951.1">
    <property type="nucleotide sequence ID" value="NZ_FWXS01000004.1"/>
</dbReference>
<evidence type="ECO:0000313" key="5">
    <source>
        <dbReference type="Proteomes" id="UP000192393"/>
    </source>
</evidence>
<keyword evidence="5" id="KW-1185">Reference proteome</keyword>
<dbReference type="SUPFAM" id="SSF102405">
    <property type="entry name" value="MCP/YpsA-like"/>
    <property type="match status" value="1"/>
</dbReference>
<dbReference type="STRING" id="1434700.SAMN06296427_10425"/>
<name>A0A1W2A9G9_9FLAO</name>
<dbReference type="Pfam" id="PF03641">
    <property type="entry name" value="Lysine_decarbox"/>
    <property type="match status" value="1"/>
</dbReference>
<dbReference type="InterPro" id="IPR005269">
    <property type="entry name" value="LOG"/>
</dbReference>
<dbReference type="GO" id="GO:0008714">
    <property type="term" value="F:AMP nucleosidase activity"/>
    <property type="evidence" value="ECO:0007669"/>
    <property type="project" value="UniProtKB-EC"/>
</dbReference>
<keyword evidence="3" id="KW-0378">Hydrolase</keyword>
<dbReference type="NCBIfam" id="TIGR00730">
    <property type="entry name" value="Rossman fold protein, TIGR00730 family"/>
    <property type="match status" value="1"/>
</dbReference>
<dbReference type="Gene3D" id="3.40.50.450">
    <property type="match status" value="1"/>
</dbReference>